<organism evidence="1 2">
    <name type="scientific">Natrinema hispanicum</name>
    <dbReference type="NCBI Taxonomy" id="392421"/>
    <lineage>
        <taxon>Archaea</taxon>
        <taxon>Methanobacteriati</taxon>
        <taxon>Methanobacteriota</taxon>
        <taxon>Stenosarchaea group</taxon>
        <taxon>Halobacteria</taxon>
        <taxon>Halobacteriales</taxon>
        <taxon>Natrialbaceae</taxon>
        <taxon>Natrinema</taxon>
    </lineage>
</organism>
<name>A0A482YEE1_9EURY</name>
<evidence type="ECO:0000313" key="1">
    <source>
        <dbReference type="EMBL" id="RZV12225.1"/>
    </source>
</evidence>
<protein>
    <submittedName>
        <fullName evidence="1">Uncharacterized protein</fullName>
    </submittedName>
</protein>
<dbReference type="EMBL" id="SHMP01000003">
    <property type="protein sequence ID" value="RZV12225.1"/>
    <property type="molecule type" value="Genomic_DNA"/>
</dbReference>
<sequence>MQCPLQYARPPFTLKLRGIHSRKLDIPALEP</sequence>
<evidence type="ECO:0000313" key="2">
    <source>
        <dbReference type="Proteomes" id="UP000291097"/>
    </source>
</evidence>
<gene>
    <name evidence="1" type="ORF">BDK88_1119</name>
</gene>
<comment type="caution">
    <text evidence="1">The sequence shown here is derived from an EMBL/GenBank/DDBJ whole genome shotgun (WGS) entry which is preliminary data.</text>
</comment>
<dbReference type="Proteomes" id="UP000291097">
    <property type="component" value="Unassembled WGS sequence"/>
</dbReference>
<accession>A0A482YEE1</accession>
<dbReference type="AlphaFoldDB" id="A0A482YEE1"/>
<proteinExistence type="predicted"/>
<reference evidence="1 2" key="1">
    <citation type="submission" date="2019-02" db="EMBL/GenBank/DDBJ databases">
        <title>Genomic Encyclopedia of Archaeal and Bacterial Type Strains, Phase II (KMG-II): from individual species to whole genera.</title>
        <authorList>
            <person name="Goeker M."/>
        </authorList>
    </citation>
    <scope>NUCLEOTIDE SEQUENCE [LARGE SCALE GENOMIC DNA]</scope>
    <source>
        <strain evidence="1 2">DSM 18328</strain>
    </source>
</reference>